<proteinExistence type="predicted"/>
<feature type="transmembrane region" description="Helical" evidence="2">
    <location>
        <begin position="79"/>
        <end position="105"/>
    </location>
</feature>
<feature type="compositionally biased region" description="Basic and acidic residues" evidence="1">
    <location>
        <begin position="271"/>
        <end position="280"/>
    </location>
</feature>
<feature type="region of interest" description="Disordered" evidence="1">
    <location>
        <begin position="199"/>
        <end position="280"/>
    </location>
</feature>
<evidence type="ECO:0000313" key="4">
    <source>
        <dbReference type="Proteomes" id="UP001251870"/>
    </source>
</evidence>
<feature type="transmembrane region" description="Helical" evidence="2">
    <location>
        <begin position="165"/>
        <end position="188"/>
    </location>
</feature>
<reference evidence="3 4" key="1">
    <citation type="submission" date="2023-09" db="EMBL/GenBank/DDBJ databases">
        <title>Description of three actinobacteria isolated from air of manufacturing shop in a pharmaceutical factory.</title>
        <authorList>
            <person name="Zhang D.-F."/>
        </authorList>
    </citation>
    <scope>NUCLEOTIDE SEQUENCE [LARGE SCALE GENOMIC DNA]</scope>
    <source>
        <strain evidence="3 4">LY-0111</strain>
    </source>
</reference>
<organism evidence="3 4">
    <name type="scientific">Nesterenkonia aerolata</name>
    <dbReference type="NCBI Taxonomy" id="3074079"/>
    <lineage>
        <taxon>Bacteria</taxon>
        <taxon>Bacillati</taxon>
        <taxon>Actinomycetota</taxon>
        <taxon>Actinomycetes</taxon>
        <taxon>Micrococcales</taxon>
        <taxon>Micrococcaceae</taxon>
        <taxon>Nesterenkonia</taxon>
    </lineage>
</organism>
<dbReference type="RefSeq" id="WP_310548212.1">
    <property type="nucleotide sequence ID" value="NZ_JAVKGR010000006.1"/>
</dbReference>
<dbReference type="EMBL" id="JAVKGR010000006">
    <property type="protein sequence ID" value="MDR8019219.1"/>
    <property type="molecule type" value="Genomic_DNA"/>
</dbReference>
<evidence type="ECO:0000313" key="3">
    <source>
        <dbReference type="EMBL" id="MDR8019219.1"/>
    </source>
</evidence>
<dbReference type="Proteomes" id="UP001251870">
    <property type="component" value="Unassembled WGS sequence"/>
</dbReference>
<sequence>MRQRWQLERGKWLRTNDFAWTLSDQRQANKLLRRAAALERKESGSAESSFQKAEIQWFPVRFVAHGEDAKEKLARIATLVFLVAPVLVLLAGPAILLSKLIYAVLWLGAPKIGPWALWSWKQVAWQWLGAAAVVGVGGYLLMGLFGLRQQWLYLEPRFPLVFIDYWALAPQYIWLQLTLALALMTWVIRCTGWPGVKWPNRGGKRPGMPEAPTTAKFEVPQAPKPVARVEDPDDEDYDELVTEDDTDPEPVNTAHEASDGTPKLVAPQASEDWKKEASDG</sequence>
<keyword evidence="2" id="KW-0812">Transmembrane</keyword>
<keyword evidence="2" id="KW-1133">Transmembrane helix</keyword>
<evidence type="ECO:0000256" key="2">
    <source>
        <dbReference type="SAM" id="Phobius"/>
    </source>
</evidence>
<feature type="transmembrane region" description="Helical" evidence="2">
    <location>
        <begin position="125"/>
        <end position="145"/>
    </location>
</feature>
<accession>A0ABU2DRU1</accession>
<comment type="caution">
    <text evidence="3">The sequence shown here is derived from an EMBL/GenBank/DDBJ whole genome shotgun (WGS) entry which is preliminary data.</text>
</comment>
<keyword evidence="4" id="KW-1185">Reference proteome</keyword>
<evidence type="ECO:0000256" key="1">
    <source>
        <dbReference type="SAM" id="MobiDB-lite"/>
    </source>
</evidence>
<name>A0ABU2DRU1_9MICC</name>
<protein>
    <submittedName>
        <fullName evidence="3">Uncharacterized protein</fullName>
    </submittedName>
</protein>
<feature type="compositionally biased region" description="Acidic residues" evidence="1">
    <location>
        <begin position="231"/>
        <end position="248"/>
    </location>
</feature>
<keyword evidence="2" id="KW-0472">Membrane</keyword>
<gene>
    <name evidence="3" type="ORF">RIL96_06530</name>
</gene>